<dbReference type="Proteomes" id="UP000094336">
    <property type="component" value="Unassembled WGS sequence"/>
</dbReference>
<reference evidence="11" key="1">
    <citation type="submission" date="2016-05" db="EMBL/GenBank/DDBJ databases">
        <title>Comparative genomics of biotechnologically important yeasts.</title>
        <authorList>
            <consortium name="DOE Joint Genome Institute"/>
            <person name="Riley R."/>
            <person name="Haridas S."/>
            <person name="Wolfe K.H."/>
            <person name="Lopes M.R."/>
            <person name="Hittinger C.T."/>
            <person name="Goker M."/>
            <person name="Salamov A."/>
            <person name="Wisecaver J."/>
            <person name="Long T.M."/>
            <person name="Aerts A.L."/>
            <person name="Barry K."/>
            <person name="Choi C."/>
            <person name="Clum A."/>
            <person name="Coughlan A.Y."/>
            <person name="Deshpande S."/>
            <person name="Douglass A.P."/>
            <person name="Hanson S.J."/>
            <person name="Klenk H.-P."/>
            <person name="Labutti K."/>
            <person name="Lapidus A."/>
            <person name="Lindquist E."/>
            <person name="Lipzen A."/>
            <person name="Meier-Kolthoff J.P."/>
            <person name="Ohm R.A."/>
            <person name="Otillar R.P."/>
            <person name="Pangilinan J."/>
            <person name="Peng Y."/>
            <person name="Rokas A."/>
            <person name="Rosa C.A."/>
            <person name="Scheuner C."/>
            <person name="Sibirny A.A."/>
            <person name="Slot J.C."/>
            <person name="Stielow J.B."/>
            <person name="Sun H."/>
            <person name="Kurtzman C.P."/>
            <person name="Blackwell M."/>
            <person name="Grigoriev I.V."/>
            <person name="Jeffries T.W."/>
        </authorList>
    </citation>
    <scope>NUCLEOTIDE SEQUENCE [LARGE SCALE GENOMIC DNA]</scope>
    <source>
        <strain evidence="11">NRRL Y-12698</strain>
    </source>
</reference>
<evidence type="ECO:0000256" key="4">
    <source>
        <dbReference type="ARBA" id="ARBA00022692"/>
    </source>
</evidence>
<sequence>MFNLRNLLRLPQSLKHSLTHTASYQALSSPNGDAPTMPLRLVLQVLAIQLFYYTTAFLLIGMVALLLGWVGADPAFSVEWILAPSVILRSISNTRTLTLIGCWCLIDVLTVCFMSLILQSRSKIVWDLALSLHIINVLVDWFYLGTFPSLWTDTEWWIWELVSCGAMILASVLLSRWSEVREGFFDGLLDTPAKTPRQPDIEMGVVTTSQQ</sequence>
<evidence type="ECO:0000256" key="9">
    <source>
        <dbReference type="SAM" id="Phobius"/>
    </source>
</evidence>
<accession>A0A1E3QLG3</accession>
<dbReference type="AlphaFoldDB" id="A0A1E3QLG3"/>
<dbReference type="GO" id="GO:0043001">
    <property type="term" value="P:Golgi to plasma membrane protein transport"/>
    <property type="evidence" value="ECO:0007669"/>
    <property type="project" value="TreeGrafter"/>
</dbReference>
<dbReference type="GO" id="GO:0006895">
    <property type="term" value="P:Golgi to endosome transport"/>
    <property type="evidence" value="ECO:0007669"/>
    <property type="project" value="TreeGrafter"/>
</dbReference>
<dbReference type="GO" id="GO:0034067">
    <property type="term" value="P:protein localization to Golgi apparatus"/>
    <property type="evidence" value="ECO:0007669"/>
    <property type="project" value="TreeGrafter"/>
</dbReference>
<evidence type="ECO:0000256" key="3">
    <source>
        <dbReference type="ARBA" id="ARBA00022448"/>
    </source>
</evidence>
<dbReference type="GeneID" id="30149844"/>
<keyword evidence="8 9" id="KW-0472">Membrane</keyword>
<dbReference type="GO" id="GO:0000139">
    <property type="term" value="C:Golgi membrane"/>
    <property type="evidence" value="ECO:0007669"/>
    <property type="project" value="UniProtKB-SubCell"/>
</dbReference>
<gene>
    <name evidence="10" type="ORF">BABINDRAFT_40784</name>
</gene>
<keyword evidence="5" id="KW-0653">Protein transport</keyword>
<dbReference type="InterPro" id="IPR019185">
    <property type="entry name" value="Integral_membrane_SYS1-rel"/>
</dbReference>
<keyword evidence="6 9" id="KW-1133">Transmembrane helix</keyword>
<evidence type="ECO:0000256" key="2">
    <source>
        <dbReference type="ARBA" id="ARBA00008160"/>
    </source>
</evidence>
<evidence type="ECO:0000256" key="1">
    <source>
        <dbReference type="ARBA" id="ARBA00004653"/>
    </source>
</evidence>
<keyword evidence="7" id="KW-0333">Golgi apparatus</keyword>
<evidence type="ECO:0000313" key="11">
    <source>
        <dbReference type="Proteomes" id="UP000094336"/>
    </source>
</evidence>
<keyword evidence="11" id="KW-1185">Reference proteome</keyword>
<dbReference type="STRING" id="984486.A0A1E3QLG3"/>
<feature type="transmembrane region" description="Helical" evidence="9">
    <location>
        <begin position="156"/>
        <end position="174"/>
    </location>
</feature>
<keyword evidence="4 9" id="KW-0812">Transmembrane</keyword>
<comment type="subcellular location">
    <subcellularLocation>
        <location evidence="1">Golgi apparatus membrane</location>
        <topology evidence="1">Multi-pass membrane protein</topology>
    </subcellularLocation>
</comment>
<keyword evidence="3" id="KW-0813">Transport</keyword>
<evidence type="ECO:0000313" key="10">
    <source>
        <dbReference type="EMBL" id="ODQ77922.1"/>
    </source>
</evidence>
<dbReference type="OrthoDB" id="542931at2759"/>
<evidence type="ECO:0008006" key="12">
    <source>
        <dbReference type="Google" id="ProtNLM"/>
    </source>
</evidence>
<dbReference type="PANTHER" id="PTHR12952:SF0">
    <property type="entry name" value="PROTEIN SYS1 HOMOLOG"/>
    <property type="match status" value="1"/>
</dbReference>
<feature type="transmembrane region" description="Helical" evidence="9">
    <location>
        <begin position="125"/>
        <end position="144"/>
    </location>
</feature>
<dbReference type="EMBL" id="KV454438">
    <property type="protein sequence ID" value="ODQ77922.1"/>
    <property type="molecule type" value="Genomic_DNA"/>
</dbReference>
<evidence type="ECO:0000256" key="7">
    <source>
        <dbReference type="ARBA" id="ARBA00023034"/>
    </source>
</evidence>
<proteinExistence type="inferred from homology"/>
<dbReference type="PANTHER" id="PTHR12952">
    <property type="entry name" value="SYS1"/>
    <property type="match status" value="1"/>
</dbReference>
<evidence type="ECO:0000256" key="8">
    <source>
        <dbReference type="ARBA" id="ARBA00023136"/>
    </source>
</evidence>
<dbReference type="GO" id="GO:0005802">
    <property type="term" value="C:trans-Golgi network"/>
    <property type="evidence" value="ECO:0007669"/>
    <property type="project" value="TreeGrafter"/>
</dbReference>
<evidence type="ECO:0000256" key="5">
    <source>
        <dbReference type="ARBA" id="ARBA00022927"/>
    </source>
</evidence>
<comment type="similarity">
    <text evidence="2">Belongs to the SYS1 family.</text>
</comment>
<dbReference type="Pfam" id="PF09801">
    <property type="entry name" value="SYS1"/>
    <property type="match status" value="1"/>
</dbReference>
<feature type="transmembrane region" description="Helical" evidence="9">
    <location>
        <begin position="97"/>
        <end position="118"/>
    </location>
</feature>
<organism evidence="10 11">
    <name type="scientific">Babjeviella inositovora NRRL Y-12698</name>
    <dbReference type="NCBI Taxonomy" id="984486"/>
    <lineage>
        <taxon>Eukaryota</taxon>
        <taxon>Fungi</taxon>
        <taxon>Dikarya</taxon>
        <taxon>Ascomycota</taxon>
        <taxon>Saccharomycotina</taxon>
        <taxon>Pichiomycetes</taxon>
        <taxon>Serinales incertae sedis</taxon>
        <taxon>Babjeviella</taxon>
    </lineage>
</organism>
<evidence type="ECO:0000256" key="6">
    <source>
        <dbReference type="ARBA" id="ARBA00022989"/>
    </source>
</evidence>
<dbReference type="RefSeq" id="XP_018983250.1">
    <property type="nucleotide sequence ID" value="XM_019131991.1"/>
</dbReference>
<protein>
    <recommendedName>
        <fullName evidence="12">Protein SYS1</fullName>
    </recommendedName>
</protein>
<name>A0A1E3QLG3_9ASCO</name>
<dbReference type="GO" id="GO:0005829">
    <property type="term" value="C:cytosol"/>
    <property type="evidence" value="ECO:0007669"/>
    <property type="project" value="GOC"/>
</dbReference>
<feature type="transmembrane region" description="Helical" evidence="9">
    <location>
        <begin position="50"/>
        <end position="72"/>
    </location>
</feature>